<accession>A0ABS8D761</accession>
<dbReference type="Pfam" id="PF04359">
    <property type="entry name" value="DUF493"/>
    <property type="match status" value="1"/>
</dbReference>
<dbReference type="InterPro" id="IPR007454">
    <property type="entry name" value="UPF0250_YbeD-like"/>
</dbReference>
<dbReference type="InterPro" id="IPR027471">
    <property type="entry name" value="YbeD-like_sf"/>
</dbReference>
<evidence type="ECO:0000313" key="3">
    <source>
        <dbReference type="EMBL" id="MCB6184030.1"/>
    </source>
</evidence>
<dbReference type="PANTHER" id="PTHR38036:SF1">
    <property type="entry name" value="UPF0250 PROTEIN YBED"/>
    <property type="match status" value="1"/>
</dbReference>
<comment type="caution">
    <text evidence="3">The sequence shown here is derived from an EMBL/GenBank/DDBJ whole genome shotgun (WGS) entry which is preliminary data.</text>
</comment>
<organism evidence="3 4">
    <name type="scientific">Leeia speluncae</name>
    <dbReference type="NCBI Taxonomy" id="2884804"/>
    <lineage>
        <taxon>Bacteria</taxon>
        <taxon>Pseudomonadati</taxon>
        <taxon>Pseudomonadota</taxon>
        <taxon>Betaproteobacteria</taxon>
        <taxon>Neisseriales</taxon>
        <taxon>Leeiaceae</taxon>
        <taxon>Leeia</taxon>
    </lineage>
</organism>
<dbReference type="PANTHER" id="PTHR38036">
    <property type="entry name" value="UPF0250 PROTEIN YBED"/>
    <property type="match status" value="1"/>
</dbReference>
<dbReference type="EMBL" id="JAJBZT010000005">
    <property type="protein sequence ID" value="MCB6184030.1"/>
    <property type="molecule type" value="Genomic_DNA"/>
</dbReference>
<dbReference type="Proteomes" id="UP001165395">
    <property type="component" value="Unassembled WGS sequence"/>
</dbReference>
<name>A0ABS8D761_9NEIS</name>
<reference evidence="3" key="1">
    <citation type="submission" date="2021-10" db="EMBL/GenBank/DDBJ databases">
        <title>The complete genome sequence of Leeia sp. TBRC 13508.</title>
        <authorList>
            <person name="Charoenyingcharoen P."/>
            <person name="Yukphan P."/>
        </authorList>
    </citation>
    <scope>NUCLEOTIDE SEQUENCE</scope>
    <source>
        <strain evidence="3">TBRC 13508</strain>
    </source>
</reference>
<proteinExistence type="inferred from homology"/>
<dbReference type="Gene3D" id="3.30.70.260">
    <property type="match status" value="1"/>
</dbReference>
<protein>
    <recommendedName>
        <fullName evidence="2">UPF0250 protein LIN78_10785</fullName>
    </recommendedName>
</protein>
<dbReference type="RefSeq" id="WP_227180807.1">
    <property type="nucleotide sequence ID" value="NZ_JAJBZT010000005.1"/>
</dbReference>
<gene>
    <name evidence="3" type="ORF">LIN78_10785</name>
</gene>
<sequence length="91" mass="10046">MTQTGNQETLIEFPCAFPLKIMGERTDDFAQVIVDVVRIHAPDFDATTVEMRASGTGKYLSLTCTVMANSKDQLDNLYRALSGHPLVKVVL</sequence>
<comment type="similarity">
    <text evidence="1 2">Belongs to the UPF0250 family.</text>
</comment>
<keyword evidence="4" id="KW-1185">Reference proteome</keyword>
<dbReference type="SUPFAM" id="SSF117991">
    <property type="entry name" value="YbeD/HP0495-like"/>
    <property type="match status" value="1"/>
</dbReference>
<evidence type="ECO:0000256" key="2">
    <source>
        <dbReference type="HAMAP-Rule" id="MF_00659"/>
    </source>
</evidence>
<evidence type="ECO:0000256" key="1">
    <source>
        <dbReference type="ARBA" id="ARBA00008460"/>
    </source>
</evidence>
<evidence type="ECO:0000313" key="4">
    <source>
        <dbReference type="Proteomes" id="UP001165395"/>
    </source>
</evidence>
<dbReference type="HAMAP" id="MF_00659">
    <property type="entry name" value="UPF0250"/>
    <property type="match status" value="1"/>
</dbReference>